<evidence type="ECO:0000313" key="3">
    <source>
        <dbReference type="Proteomes" id="UP000886653"/>
    </source>
</evidence>
<gene>
    <name evidence="2" type="ORF">CROQUDRAFT_100792</name>
</gene>
<protein>
    <submittedName>
        <fullName evidence="2">Uncharacterized protein</fullName>
    </submittedName>
</protein>
<evidence type="ECO:0000313" key="2">
    <source>
        <dbReference type="EMBL" id="KAG0139971.1"/>
    </source>
</evidence>
<evidence type="ECO:0000256" key="1">
    <source>
        <dbReference type="SAM" id="MobiDB-lite"/>
    </source>
</evidence>
<feature type="region of interest" description="Disordered" evidence="1">
    <location>
        <begin position="46"/>
        <end position="84"/>
    </location>
</feature>
<accession>A0A9P6T5Q6</accession>
<dbReference type="EMBL" id="MU167494">
    <property type="protein sequence ID" value="KAG0139971.1"/>
    <property type="molecule type" value="Genomic_DNA"/>
</dbReference>
<sequence length="84" mass="9170">MQNVMHNIYLGLLKDLAVTHLGLVKAGEILTKQKDHLAYTKGNHNTLTAHAAPWPPSPPPIPPDESILHPSDPPPPISNHSYNT</sequence>
<feature type="compositionally biased region" description="Pro residues" evidence="1">
    <location>
        <begin position="53"/>
        <end position="63"/>
    </location>
</feature>
<dbReference type="AlphaFoldDB" id="A0A9P6T5Q6"/>
<organism evidence="2 3">
    <name type="scientific">Cronartium quercuum f. sp. fusiforme G11</name>
    <dbReference type="NCBI Taxonomy" id="708437"/>
    <lineage>
        <taxon>Eukaryota</taxon>
        <taxon>Fungi</taxon>
        <taxon>Dikarya</taxon>
        <taxon>Basidiomycota</taxon>
        <taxon>Pucciniomycotina</taxon>
        <taxon>Pucciniomycetes</taxon>
        <taxon>Pucciniales</taxon>
        <taxon>Coleosporiaceae</taxon>
        <taxon>Cronartium</taxon>
    </lineage>
</organism>
<name>A0A9P6T5Q6_9BASI</name>
<keyword evidence="3" id="KW-1185">Reference proteome</keyword>
<reference evidence="2" key="1">
    <citation type="submission" date="2013-11" db="EMBL/GenBank/DDBJ databases">
        <title>Genome sequence of the fusiform rust pathogen reveals effectors for host alternation and coevolution with pine.</title>
        <authorList>
            <consortium name="DOE Joint Genome Institute"/>
            <person name="Smith K."/>
            <person name="Pendleton A."/>
            <person name="Kubisiak T."/>
            <person name="Anderson C."/>
            <person name="Salamov A."/>
            <person name="Aerts A."/>
            <person name="Riley R."/>
            <person name="Clum A."/>
            <person name="Lindquist E."/>
            <person name="Ence D."/>
            <person name="Campbell M."/>
            <person name="Kronenberg Z."/>
            <person name="Feau N."/>
            <person name="Dhillon B."/>
            <person name="Hamelin R."/>
            <person name="Burleigh J."/>
            <person name="Smith J."/>
            <person name="Yandell M."/>
            <person name="Nelson C."/>
            <person name="Grigoriev I."/>
            <person name="Davis J."/>
        </authorList>
    </citation>
    <scope>NUCLEOTIDE SEQUENCE</scope>
    <source>
        <strain evidence="2">G11</strain>
    </source>
</reference>
<dbReference type="Proteomes" id="UP000886653">
    <property type="component" value="Unassembled WGS sequence"/>
</dbReference>
<proteinExistence type="predicted"/>
<comment type="caution">
    <text evidence="2">The sequence shown here is derived from an EMBL/GenBank/DDBJ whole genome shotgun (WGS) entry which is preliminary data.</text>
</comment>